<dbReference type="Proteomes" id="UP001321473">
    <property type="component" value="Unassembled WGS sequence"/>
</dbReference>
<protein>
    <submittedName>
        <fullName evidence="1">Uncharacterized protein</fullName>
    </submittedName>
</protein>
<organism evidence="1 2">
    <name type="scientific">Amblyomma americanum</name>
    <name type="common">Lone star tick</name>
    <dbReference type="NCBI Taxonomy" id="6943"/>
    <lineage>
        <taxon>Eukaryota</taxon>
        <taxon>Metazoa</taxon>
        <taxon>Ecdysozoa</taxon>
        <taxon>Arthropoda</taxon>
        <taxon>Chelicerata</taxon>
        <taxon>Arachnida</taxon>
        <taxon>Acari</taxon>
        <taxon>Parasitiformes</taxon>
        <taxon>Ixodida</taxon>
        <taxon>Ixodoidea</taxon>
        <taxon>Ixodidae</taxon>
        <taxon>Amblyomminae</taxon>
        <taxon>Amblyomma</taxon>
    </lineage>
</organism>
<reference evidence="1 2" key="1">
    <citation type="journal article" date="2023" name="Arcadia Sci">
        <title>De novo assembly of a long-read Amblyomma americanum tick genome.</title>
        <authorList>
            <person name="Chou S."/>
            <person name="Poskanzer K.E."/>
            <person name="Rollins M."/>
            <person name="Thuy-Boun P.S."/>
        </authorList>
    </citation>
    <scope>NUCLEOTIDE SEQUENCE [LARGE SCALE GENOMIC DNA]</scope>
    <source>
        <strain evidence="1">F_SG_1</strain>
        <tissue evidence="1">Salivary glands</tissue>
    </source>
</reference>
<evidence type="ECO:0000313" key="2">
    <source>
        <dbReference type="Proteomes" id="UP001321473"/>
    </source>
</evidence>
<evidence type="ECO:0000313" key="1">
    <source>
        <dbReference type="EMBL" id="KAK8768964.1"/>
    </source>
</evidence>
<proteinExistence type="predicted"/>
<dbReference type="AlphaFoldDB" id="A0AAQ4E2M9"/>
<accession>A0AAQ4E2M9</accession>
<gene>
    <name evidence="1" type="ORF">V5799_014568</name>
</gene>
<comment type="caution">
    <text evidence="1">The sequence shown here is derived from an EMBL/GenBank/DDBJ whole genome shotgun (WGS) entry which is preliminary data.</text>
</comment>
<name>A0AAQ4E2M9_AMBAM</name>
<sequence>MADPELEITWQRPGSVTGQSRVTWFWSDPDAVWLDNLQSCVVFAARAVKRFCRRCSGSSTSSSGIVVVVVVVVY</sequence>
<dbReference type="EMBL" id="JARKHS020023249">
    <property type="protein sequence ID" value="KAK8768964.1"/>
    <property type="molecule type" value="Genomic_DNA"/>
</dbReference>
<keyword evidence="2" id="KW-1185">Reference proteome</keyword>